<evidence type="ECO:0000313" key="3">
    <source>
        <dbReference type="Proteomes" id="UP000615755"/>
    </source>
</evidence>
<name>A0ABR9EIZ8_9GAMM</name>
<organism evidence="2 3">
    <name type="scientific">Pseudoalteromonas aurantia 208</name>
    <dbReference type="NCBI Taxonomy" id="1314867"/>
    <lineage>
        <taxon>Bacteria</taxon>
        <taxon>Pseudomonadati</taxon>
        <taxon>Pseudomonadota</taxon>
        <taxon>Gammaproteobacteria</taxon>
        <taxon>Alteromonadales</taxon>
        <taxon>Pseudoalteromonadaceae</taxon>
        <taxon>Pseudoalteromonas</taxon>
    </lineage>
</organism>
<evidence type="ECO:0000313" key="2">
    <source>
        <dbReference type="EMBL" id="MBE0370807.1"/>
    </source>
</evidence>
<dbReference type="EMBL" id="AQGV01000015">
    <property type="protein sequence ID" value="MBE0370807.1"/>
    <property type="molecule type" value="Genomic_DNA"/>
</dbReference>
<feature type="transmembrane region" description="Helical" evidence="1">
    <location>
        <begin position="42"/>
        <end position="62"/>
    </location>
</feature>
<dbReference type="Pfam" id="PF20556">
    <property type="entry name" value="DUF6768"/>
    <property type="match status" value="1"/>
</dbReference>
<proteinExistence type="predicted"/>
<dbReference type="Proteomes" id="UP000615755">
    <property type="component" value="Unassembled WGS sequence"/>
</dbReference>
<protein>
    <recommendedName>
        <fullName evidence="4">Alanyl-tRNA synthetase</fullName>
    </recommendedName>
</protein>
<keyword evidence="1" id="KW-0472">Membrane</keyword>
<keyword evidence="3" id="KW-1185">Reference proteome</keyword>
<accession>A0ABR9EIZ8</accession>
<gene>
    <name evidence="2" type="ORF">PAUR_b0908</name>
</gene>
<dbReference type="InterPro" id="IPR046659">
    <property type="entry name" value="DUF6768"/>
</dbReference>
<keyword evidence="1" id="KW-1133">Transmembrane helix</keyword>
<keyword evidence="1" id="KW-0812">Transmembrane</keyword>
<dbReference type="RefSeq" id="WP_192509853.1">
    <property type="nucleotide sequence ID" value="NZ_AQGV01000015.1"/>
</dbReference>
<sequence length="121" mass="14095">MNIDEKIKASLEAEQQQLDQVIDDKGLFSMLTNVYQGSMRRWVMVSSCVALLVSIGFIYAAYRFTVTDVLSEQVFWGVWFIAGLLVQIAIKLWIFMEMNRISTLKEIKRSELNIIRLIERK</sequence>
<comment type="caution">
    <text evidence="2">The sequence shown here is derived from an EMBL/GenBank/DDBJ whole genome shotgun (WGS) entry which is preliminary data.</text>
</comment>
<evidence type="ECO:0008006" key="4">
    <source>
        <dbReference type="Google" id="ProtNLM"/>
    </source>
</evidence>
<evidence type="ECO:0000256" key="1">
    <source>
        <dbReference type="SAM" id="Phobius"/>
    </source>
</evidence>
<reference evidence="2 3" key="1">
    <citation type="submission" date="2015-03" db="EMBL/GenBank/DDBJ databases">
        <title>Genome sequence of Pseudoalteromonas aurantia.</title>
        <authorList>
            <person name="Xie B.-B."/>
            <person name="Rong J.-C."/>
            <person name="Qin Q.-L."/>
            <person name="Zhang Y.-Z."/>
        </authorList>
    </citation>
    <scope>NUCLEOTIDE SEQUENCE [LARGE SCALE GENOMIC DNA]</scope>
    <source>
        <strain evidence="2 3">208</strain>
    </source>
</reference>
<feature type="transmembrane region" description="Helical" evidence="1">
    <location>
        <begin position="74"/>
        <end position="95"/>
    </location>
</feature>